<protein>
    <recommendedName>
        <fullName evidence="1">UTP25 NTP hydrolase-like domain-containing protein</fullName>
    </recommendedName>
</protein>
<organism evidence="2 3">
    <name type="scientific">Schistosoma mattheei</name>
    <dbReference type="NCBI Taxonomy" id="31246"/>
    <lineage>
        <taxon>Eukaryota</taxon>
        <taxon>Metazoa</taxon>
        <taxon>Spiralia</taxon>
        <taxon>Lophotrochozoa</taxon>
        <taxon>Platyhelminthes</taxon>
        <taxon>Trematoda</taxon>
        <taxon>Digenea</taxon>
        <taxon>Strigeidida</taxon>
        <taxon>Schistosomatoidea</taxon>
        <taxon>Schistosomatidae</taxon>
        <taxon>Schistosoma</taxon>
    </lineage>
</organism>
<dbReference type="EMBL" id="UZAL01037816">
    <property type="protein sequence ID" value="VDP72559.1"/>
    <property type="molecule type" value="Genomic_DNA"/>
</dbReference>
<feature type="domain" description="UTP25 NTP hydrolase-like" evidence="1">
    <location>
        <begin position="27"/>
        <end position="68"/>
    </location>
</feature>
<feature type="non-terminal residue" evidence="2">
    <location>
        <position position="1"/>
    </location>
</feature>
<evidence type="ECO:0000313" key="3">
    <source>
        <dbReference type="Proteomes" id="UP000269396"/>
    </source>
</evidence>
<proteinExistence type="predicted"/>
<dbReference type="Proteomes" id="UP000269396">
    <property type="component" value="Unassembled WGS sequence"/>
</dbReference>
<name>A0A183PR81_9TREM</name>
<dbReference type="InterPro" id="IPR053940">
    <property type="entry name" value="UTP25_NTPase-like"/>
</dbReference>
<accession>A0A183PR81</accession>
<keyword evidence="3" id="KW-1185">Reference proteome</keyword>
<dbReference type="STRING" id="31246.A0A183PR81"/>
<evidence type="ECO:0000259" key="1">
    <source>
        <dbReference type="Pfam" id="PF22916"/>
    </source>
</evidence>
<gene>
    <name evidence="2" type="ORF">SMTD_LOCUS16867</name>
</gene>
<dbReference type="Pfam" id="PF22916">
    <property type="entry name" value="UTP25_NTPase-like"/>
    <property type="match status" value="1"/>
</dbReference>
<sequence length="73" mass="8523">SSFSRHFSIPYEQVKDQRCPEVTIAVDVFYCRRTPENESIRLLYCSHALNHSLRCQTLVSKNNEKEKQFGASE</sequence>
<reference evidence="2 3" key="1">
    <citation type="submission" date="2018-11" db="EMBL/GenBank/DDBJ databases">
        <authorList>
            <consortium name="Pathogen Informatics"/>
        </authorList>
    </citation>
    <scope>NUCLEOTIDE SEQUENCE [LARGE SCALE GENOMIC DNA]</scope>
    <source>
        <strain>Denwood</strain>
        <strain evidence="3">Zambia</strain>
    </source>
</reference>
<dbReference type="AlphaFoldDB" id="A0A183PR81"/>
<evidence type="ECO:0000313" key="2">
    <source>
        <dbReference type="EMBL" id="VDP72559.1"/>
    </source>
</evidence>